<evidence type="ECO:0000256" key="6">
    <source>
        <dbReference type="HAMAP-Rule" id="MF_01186"/>
    </source>
</evidence>
<proteinExistence type="inferred from homology"/>
<comment type="caution">
    <text evidence="7">The sequence shown here is derived from an EMBL/GenBank/DDBJ whole genome shotgun (WGS) entry which is preliminary data.</text>
</comment>
<evidence type="ECO:0000256" key="4">
    <source>
        <dbReference type="ARBA" id="ARBA00023237"/>
    </source>
</evidence>
<dbReference type="HAMAP" id="MF_01186">
    <property type="entry name" value="LPS_assembly_LptE"/>
    <property type="match status" value="1"/>
</dbReference>
<comment type="subunit">
    <text evidence="6">Component of the lipopolysaccharide transport and assembly complex. Interacts with LptD.</text>
</comment>
<dbReference type="STRING" id="745411.B3C1_18356"/>
<dbReference type="EMBL" id="AMRI01000039">
    <property type="protein sequence ID" value="EKE67619.1"/>
    <property type="molecule type" value="Genomic_DNA"/>
</dbReference>
<keyword evidence="3 6" id="KW-0564">Palmitate</keyword>
<dbReference type="OrthoDB" id="5801564at2"/>
<dbReference type="PANTHER" id="PTHR38098:SF1">
    <property type="entry name" value="LPS-ASSEMBLY LIPOPROTEIN LPTE"/>
    <property type="match status" value="1"/>
</dbReference>
<evidence type="ECO:0000256" key="3">
    <source>
        <dbReference type="ARBA" id="ARBA00023139"/>
    </source>
</evidence>
<keyword evidence="5 6" id="KW-0449">Lipoprotein</keyword>
<dbReference type="Pfam" id="PF04390">
    <property type="entry name" value="LptE"/>
    <property type="match status" value="1"/>
</dbReference>
<dbReference type="AlphaFoldDB" id="K2JAS0"/>
<evidence type="ECO:0000256" key="5">
    <source>
        <dbReference type="ARBA" id="ARBA00023288"/>
    </source>
</evidence>
<dbReference type="PANTHER" id="PTHR38098">
    <property type="entry name" value="LPS-ASSEMBLY LIPOPROTEIN LPTE"/>
    <property type="match status" value="1"/>
</dbReference>
<accession>K2JAS0</accession>
<dbReference type="InterPro" id="IPR007485">
    <property type="entry name" value="LPS_assembly_LptE"/>
</dbReference>
<evidence type="ECO:0000313" key="7">
    <source>
        <dbReference type="EMBL" id="EKE67619.1"/>
    </source>
</evidence>
<dbReference type="RefSeq" id="WP_008486689.1">
    <property type="nucleotide sequence ID" value="NZ_AMRI01000039.1"/>
</dbReference>
<comment type="function">
    <text evidence="6">Together with LptD, is involved in the assembly of lipopolysaccharide (LPS) at the surface of the outer membrane. Required for the proper assembly of LptD. Binds LPS and may serve as the LPS recognition site at the outer membrane.</text>
</comment>
<evidence type="ECO:0000256" key="1">
    <source>
        <dbReference type="ARBA" id="ARBA00022729"/>
    </source>
</evidence>
<sequence>MRWLLLSLTLLASGCGFHLKGSYEMPQAYKQVNLTSFDHYARITKLVSQSLTVSGVALGQGPEVHIVSDRLDRQTLSLFSTGQVAEYELVYTLNWQLILPEQEPEQHVIEVRRDYQDDPARTLAKDRERDLLLEEMRKEAADRLVRQLAQG</sequence>
<keyword evidence="4 6" id="KW-0998">Cell outer membrane</keyword>
<dbReference type="GO" id="GO:0009279">
    <property type="term" value="C:cell outer membrane"/>
    <property type="evidence" value="ECO:0007669"/>
    <property type="project" value="UniProtKB-SubCell"/>
</dbReference>
<organism evidence="7 8">
    <name type="scientific">Gallaecimonas xiamenensis 3-C-1</name>
    <dbReference type="NCBI Taxonomy" id="745411"/>
    <lineage>
        <taxon>Bacteria</taxon>
        <taxon>Pseudomonadati</taxon>
        <taxon>Pseudomonadota</taxon>
        <taxon>Gammaproteobacteria</taxon>
        <taxon>Enterobacterales</taxon>
        <taxon>Gallaecimonadaceae</taxon>
        <taxon>Gallaecimonas</taxon>
    </lineage>
</organism>
<name>K2JAS0_9GAMM</name>
<comment type="similarity">
    <text evidence="6">Belongs to the LptE lipoprotein family.</text>
</comment>
<dbReference type="GO" id="GO:0015920">
    <property type="term" value="P:lipopolysaccharide transport"/>
    <property type="evidence" value="ECO:0007669"/>
    <property type="project" value="TreeGrafter"/>
</dbReference>
<dbReference type="PROSITE" id="PS51257">
    <property type="entry name" value="PROKAR_LIPOPROTEIN"/>
    <property type="match status" value="1"/>
</dbReference>
<protein>
    <recommendedName>
        <fullName evidence="6">LPS-assembly lipoprotein LptE</fullName>
    </recommendedName>
</protein>
<evidence type="ECO:0000313" key="8">
    <source>
        <dbReference type="Proteomes" id="UP000006755"/>
    </source>
</evidence>
<gene>
    <name evidence="6" type="primary">lptE</name>
    <name evidence="7" type="ORF">B3C1_18356</name>
</gene>
<reference evidence="7 8" key="1">
    <citation type="journal article" date="2012" name="J. Bacteriol.">
        <title>Genome Sequence of Gallaecimonas xiamenensis Type Strain 3-C-1.</title>
        <authorList>
            <person name="Lai Q."/>
            <person name="Wang L."/>
            <person name="Wang W."/>
            <person name="Shao Z."/>
        </authorList>
    </citation>
    <scope>NUCLEOTIDE SEQUENCE [LARGE SCALE GENOMIC DNA]</scope>
    <source>
        <strain evidence="7 8">3-C-1</strain>
    </source>
</reference>
<dbReference type="eggNOG" id="COG2980">
    <property type="taxonomic scope" value="Bacteria"/>
</dbReference>
<dbReference type="PATRIC" id="fig|745411.4.peg.3609"/>
<keyword evidence="1 6" id="KW-0732">Signal</keyword>
<dbReference type="Proteomes" id="UP000006755">
    <property type="component" value="Unassembled WGS sequence"/>
</dbReference>
<keyword evidence="2 6" id="KW-0472">Membrane</keyword>
<dbReference type="GO" id="GO:0001530">
    <property type="term" value="F:lipopolysaccharide binding"/>
    <property type="evidence" value="ECO:0007669"/>
    <property type="project" value="TreeGrafter"/>
</dbReference>
<dbReference type="GO" id="GO:1990351">
    <property type="term" value="C:transporter complex"/>
    <property type="evidence" value="ECO:0007669"/>
    <property type="project" value="TreeGrafter"/>
</dbReference>
<dbReference type="Gene3D" id="3.30.160.150">
    <property type="entry name" value="Lipoprotein like domain"/>
    <property type="match status" value="1"/>
</dbReference>
<evidence type="ECO:0000256" key="2">
    <source>
        <dbReference type="ARBA" id="ARBA00023136"/>
    </source>
</evidence>
<keyword evidence="8" id="KW-1185">Reference proteome</keyword>
<comment type="subcellular location">
    <subcellularLocation>
        <location evidence="6">Cell outer membrane</location>
        <topology evidence="6">Lipid-anchor</topology>
    </subcellularLocation>
</comment>
<dbReference type="GO" id="GO:0043165">
    <property type="term" value="P:Gram-negative-bacterium-type cell outer membrane assembly"/>
    <property type="evidence" value="ECO:0007669"/>
    <property type="project" value="UniProtKB-UniRule"/>
</dbReference>